<keyword evidence="10" id="KW-1185">Reference proteome</keyword>
<evidence type="ECO:0000313" key="9">
    <source>
        <dbReference type="EMBL" id="GAA2108681.1"/>
    </source>
</evidence>
<evidence type="ECO:0000256" key="2">
    <source>
        <dbReference type="ARBA" id="ARBA00022448"/>
    </source>
</evidence>
<evidence type="ECO:0000256" key="5">
    <source>
        <dbReference type="ARBA" id="ARBA00023136"/>
    </source>
</evidence>
<comment type="function">
    <text evidence="8">This protein is part of the stalk that links CF(0) to CF(1). It either transmits conformational changes from CF(0) to CF(1) or is implicated in proton conduction.</text>
</comment>
<dbReference type="PROSITE" id="PS00389">
    <property type="entry name" value="ATPASE_DELTA"/>
    <property type="match status" value="1"/>
</dbReference>
<evidence type="ECO:0000256" key="6">
    <source>
        <dbReference type="ARBA" id="ARBA00023196"/>
    </source>
</evidence>
<dbReference type="RefSeq" id="WP_344223215.1">
    <property type="nucleotide sequence ID" value="NZ_BAAAQA010000002.1"/>
</dbReference>
<evidence type="ECO:0000256" key="7">
    <source>
        <dbReference type="ARBA" id="ARBA00023310"/>
    </source>
</evidence>
<keyword evidence="4 8" id="KW-0406">Ion transport</keyword>
<evidence type="ECO:0000256" key="8">
    <source>
        <dbReference type="HAMAP-Rule" id="MF_01416"/>
    </source>
</evidence>
<evidence type="ECO:0000256" key="1">
    <source>
        <dbReference type="ARBA" id="ARBA00004370"/>
    </source>
</evidence>
<dbReference type="PRINTS" id="PR00125">
    <property type="entry name" value="ATPASEDELTA"/>
</dbReference>
<keyword evidence="5 8" id="KW-0472">Membrane</keyword>
<protein>
    <recommendedName>
        <fullName evidence="8">ATP synthase subunit delta</fullName>
    </recommendedName>
    <alternativeName>
        <fullName evidence="8">ATP synthase F(1) sector subunit delta</fullName>
    </alternativeName>
    <alternativeName>
        <fullName evidence="8">F-type ATPase subunit delta</fullName>
        <shortName evidence="8">F-ATPase subunit delta</shortName>
    </alternativeName>
</protein>
<name>A0ABN2XBR5_9MICC</name>
<comment type="subcellular location">
    <subcellularLocation>
        <location evidence="8">Cell membrane</location>
        <topology evidence="8">Peripheral membrane protein</topology>
    </subcellularLocation>
    <subcellularLocation>
        <location evidence="1">Membrane</location>
    </subcellularLocation>
</comment>
<dbReference type="Pfam" id="PF00213">
    <property type="entry name" value="OSCP"/>
    <property type="match status" value="1"/>
</dbReference>
<keyword evidence="8" id="KW-1003">Cell membrane</keyword>
<keyword evidence="2 8" id="KW-0813">Transport</keyword>
<comment type="similarity">
    <text evidence="8">Belongs to the ATPase delta chain family.</text>
</comment>
<accession>A0ABN2XBR5</accession>
<gene>
    <name evidence="8" type="primary">atpH</name>
    <name evidence="9" type="ORF">GCM10009824_02110</name>
</gene>
<dbReference type="InterPro" id="IPR020781">
    <property type="entry name" value="ATPase_OSCP/d_CS"/>
</dbReference>
<reference evidence="9 10" key="1">
    <citation type="journal article" date="2019" name="Int. J. Syst. Evol. Microbiol.">
        <title>The Global Catalogue of Microorganisms (GCM) 10K type strain sequencing project: providing services to taxonomists for standard genome sequencing and annotation.</title>
        <authorList>
            <consortium name="The Broad Institute Genomics Platform"/>
            <consortium name="The Broad Institute Genome Sequencing Center for Infectious Disease"/>
            <person name="Wu L."/>
            <person name="Ma J."/>
        </authorList>
    </citation>
    <scope>NUCLEOTIDE SEQUENCE [LARGE SCALE GENOMIC DNA]</scope>
    <source>
        <strain evidence="9 10">JCM 15914</strain>
    </source>
</reference>
<evidence type="ECO:0000313" key="10">
    <source>
        <dbReference type="Proteomes" id="UP001500166"/>
    </source>
</evidence>
<organism evidence="9 10">
    <name type="scientific">Kocuria atrinae</name>
    <dbReference type="NCBI Taxonomy" id="592377"/>
    <lineage>
        <taxon>Bacteria</taxon>
        <taxon>Bacillati</taxon>
        <taxon>Actinomycetota</taxon>
        <taxon>Actinomycetes</taxon>
        <taxon>Micrococcales</taxon>
        <taxon>Micrococcaceae</taxon>
        <taxon>Kocuria</taxon>
    </lineage>
</organism>
<keyword evidence="7 8" id="KW-0066">ATP synthesis</keyword>
<dbReference type="Proteomes" id="UP001500166">
    <property type="component" value="Unassembled WGS sequence"/>
</dbReference>
<dbReference type="HAMAP" id="MF_01416">
    <property type="entry name" value="ATP_synth_delta_bact"/>
    <property type="match status" value="1"/>
</dbReference>
<sequence>MAEASNEPYRPLTVDIDRWASEANVGTAKQLFGMLDVIDGNGALRRALTDPSRAADDRVKLVHRLFGERTHKSDTVEAVSGFVHRLLGNEEQDPAIEIVSELVKQRSANERQLGDGIERTAVMMAAAAAENRGGLNAMESLVDELIQFKNTVDHSEEIQGAFADSRASAGAKAQLASRLMPNASEEGALLTQRAVSEPRGALPGRLIERFAEVVADRQQRWIARIVTSRPLSHEQLEKLRQSLNALYQRDLKLAVEVDRSLIGGLRVQVGEEVIDGSVTHRLGQLQQRIGA</sequence>
<keyword evidence="6 8" id="KW-0139">CF(1)</keyword>
<comment type="function">
    <text evidence="8">F(1)F(0) ATP synthase produces ATP from ADP in the presence of a proton or sodium gradient. F-type ATPases consist of two structural domains, F(1) containing the extramembraneous catalytic core and F(0) containing the membrane proton channel, linked together by a central stalk and a peripheral stalk. During catalysis, ATP synthesis in the catalytic domain of F(1) is coupled via a rotary mechanism of the central stalk subunits to proton translocation.</text>
</comment>
<dbReference type="EMBL" id="BAAAQA010000002">
    <property type="protein sequence ID" value="GAA2108681.1"/>
    <property type="molecule type" value="Genomic_DNA"/>
</dbReference>
<evidence type="ECO:0000256" key="3">
    <source>
        <dbReference type="ARBA" id="ARBA00022781"/>
    </source>
</evidence>
<dbReference type="NCBIfam" id="TIGR01145">
    <property type="entry name" value="ATP_synt_delta"/>
    <property type="match status" value="1"/>
</dbReference>
<keyword evidence="3 8" id="KW-0375">Hydrogen ion transport</keyword>
<dbReference type="InterPro" id="IPR000711">
    <property type="entry name" value="ATPase_OSCP/dsu"/>
</dbReference>
<dbReference type="PANTHER" id="PTHR11910">
    <property type="entry name" value="ATP SYNTHASE DELTA CHAIN"/>
    <property type="match status" value="1"/>
</dbReference>
<evidence type="ECO:0000256" key="4">
    <source>
        <dbReference type="ARBA" id="ARBA00023065"/>
    </source>
</evidence>
<proteinExistence type="inferred from homology"/>
<comment type="caution">
    <text evidence="9">The sequence shown here is derived from an EMBL/GenBank/DDBJ whole genome shotgun (WGS) entry which is preliminary data.</text>
</comment>